<sequence>MRLSKLSLLWAATLAVAGTSPLQAAPAKPVAKAAPAVAVSPVGGHVLGRANAPHKLVEYMSYTCPHCAHFDAEASAPLQLGPIAQGKLSFEVRHLLRDPLDVTMAVLTNCAPPARFFPLHHKFLADQPKWMAVVQAMTEAQMQRWNNGPMLERMRAIAGDLKFYDTAAGFGVSRPQADACFANEALIKRIVQQTRDAQTIGVDSTPSFTLDGDLMKDAHDWASVQAQLGKALK</sequence>
<gene>
    <name evidence="3" type="ORF">EOE18_08450</name>
</gene>
<proteinExistence type="predicted"/>
<dbReference type="Pfam" id="PF13462">
    <property type="entry name" value="Thioredoxin_4"/>
    <property type="match status" value="1"/>
</dbReference>
<protein>
    <submittedName>
        <fullName evidence="3">Protein-disulfide isomerase</fullName>
    </submittedName>
</protein>
<accession>A0A437N617</accession>
<dbReference type="GO" id="GO:0016853">
    <property type="term" value="F:isomerase activity"/>
    <property type="evidence" value="ECO:0007669"/>
    <property type="project" value="UniProtKB-KW"/>
</dbReference>
<feature type="domain" description="Thioredoxin-like fold" evidence="2">
    <location>
        <begin position="43"/>
        <end position="228"/>
    </location>
</feature>
<dbReference type="InterPro" id="IPR012336">
    <property type="entry name" value="Thioredoxin-like_fold"/>
</dbReference>
<reference evidence="3 4" key="1">
    <citation type="submission" date="2019-01" db="EMBL/GenBank/DDBJ databases">
        <authorList>
            <person name="Chen W.-M."/>
        </authorList>
    </citation>
    <scope>NUCLEOTIDE SEQUENCE [LARGE SCALE GENOMIC DNA]</scope>
    <source>
        <strain evidence="3 4">FSY-9</strain>
    </source>
</reference>
<dbReference type="AlphaFoldDB" id="A0A437N617"/>
<dbReference type="SUPFAM" id="SSF52833">
    <property type="entry name" value="Thioredoxin-like"/>
    <property type="match status" value="1"/>
</dbReference>
<dbReference type="OrthoDB" id="8478320at2"/>
<feature type="chain" id="PRO_5019336930" evidence="1">
    <location>
        <begin position="25"/>
        <end position="233"/>
    </location>
</feature>
<keyword evidence="3" id="KW-0413">Isomerase</keyword>
<dbReference type="Gene3D" id="3.40.30.10">
    <property type="entry name" value="Glutaredoxin"/>
    <property type="match status" value="1"/>
</dbReference>
<dbReference type="RefSeq" id="WP_127708298.1">
    <property type="nucleotide sequence ID" value="NZ_SACO01000005.1"/>
</dbReference>
<dbReference type="Gene3D" id="1.10.40.110">
    <property type="match status" value="1"/>
</dbReference>
<dbReference type="EMBL" id="SACO01000005">
    <property type="protein sequence ID" value="RVU05337.1"/>
    <property type="molecule type" value="Genomic_DNA"/>
</dbReference>
<keyword evidence="1" id="KW-0732">Signal</keyword>
<dbReference type="Proteomes" id="UP000282837">
    <property type="component" value="Unassembled WGS sequence"/>
</dbReference>
<comment type="caution">
    <text evidence="3">The sequence shown here is derived from an EMBL/GenBank/DDBJ whole genome shotgun (WGS) entry which is preliminary data.</text>
</comment>
<name>A0A437N617_9SPHN</name>
<evidence type="ECO:0000313" key="3">
    <source>
        <dbReference type="EMBL" id="RVU05337.1"/>
    </source>
</evidence>
<evidence type="ECO:0000256" key="1">
    <source>
        <dbReference type="SAM" id="SignalP"/>
    </source>
</evidence>
<evidence type="ECO:0000313" key="4">
    <source>
        <dbReference type="Proteomes" id="UP000282837"/>
    </source>
</evidence>
<dbReference type="InterPro" id="IPR036249">
    <property type="entry name" value="Thioredoxin-like_sf"/>
</dbReference>
<keyword evidence="4" id="KW-1185">Reference proteome</keyword>
<feature type="signal peptide" evidence="1">
    <location>
        <begin position="1"/>
        <end position="24"/>
    </location>
</feature>
<evidence type="ECO:0000259" key="2">
    <source>
        <dbReference type="Pfam" id="PF13462"/>
    </source>
</evidence>
<organism evidence="3 4">
    <name type="scientific">Novosphingobium umbonatum</name>
    <dbReference type="NCBI Taxonomy" id="1908524"/>
    <lineage>
        <taxon>Bacteria</taxon>
        <taxon>Pseudomonadati</taxon>
        <taxon>Pseudomonadota</taxon>
        <taxon>Alphaproteobacteria</taxon>
        <taxon>Sphingomonadales</taxon>
        <taxon>Sphingomonadaceae</taxon>
        <taxon>Novosphingobium</taxon>
    </lineage>
</organism>